<gene>
    <name evidence="1" type="ORF">LECACI_7A000819</name>
</gene>
<accession>A0AAI8YRU1</accession>
<dbReference type="PANTHER" id="PTHR42085:SF1">
    <property type="entry name" value="F-BOX DOMAIN-CONTAINING PROTEIN"/>
    <property type="match status" value="1"/>
</dbReference>
<dbReference type="Proteomes" id="UP001296104">
    <property type="component" value="Unassembled WGS sequence"/>
</dbReference>
<keyword evidence="2" id="KW-1185">Reference proteome</keyword>
<dbReference type="EMBL" id="CAVMBE010000003">
    <property type="protein sequence ID" value="CAK3798326.1"/>
    <property type="molecule type" value="Genomic_DNA"/>
</dbReference>
<reference evidence="1" key="1">
    <citation type="submission" date="2023-11" db="EMBL/GenBank/DDBJ databases">
        <authorList>
            <person name="Alioto T."/>
            <person name="Alioto T."/>
            <person name="Gomez Garrido J."/>
        </authorList>
    </citation>
    <scope>NUCLEOTIDE SEQUENCE</scope>
</reference>
<dbReference type="PANTHER" id="PTHR42085">
    <property type="entry name" value="F-BOX DOMAIN-CONTAINING PROTEIN"/>
    <property type="match status" value="1"/>
</dbReference>
<proteinExistence type="predicted"/>
<dbReference type="AlphaFoldDB" id="A0AAI8YRU1"/>
<evidence type="ECO:0000313" key="1">
    <source>
        <dbReference type="EMBL" id="CAK3798326.1"/>
    </source>
</evidence>
<dbReference type="InterPro" id="IPR038883">
    <property type="entry name" value="AN11006-like"/>
</dbReference>
<evidence type="ECO:0000313" key="2">
    <source>
        <dbReference type="Proteomes" id="UP001296104"/>
    </source>
</evidence>
<organism evidence="1 2">
    <name type="scientific">Lecanosticta acicola</name>
    <dbReference type="NCBI Taxonomy" id="111012"/>
    <lineage>
        <taxon>Eukaryota</taxon>
        <taxon>Fungi</taxon>
        <taxon>Dikarya</taxon>
        <taxon>Ascomycota</taxon>
        <taxon>Pezizomycotina</taxon>
        <taxon>Dothideomycetes</taxon>
        <taxon>Dothideomycetidae</taxon>
        <taxon>Mycosphaerellales</taxon>
        <taxon>Mycosphaerellaceae</taxon>
        <taxon>Lecanosticta</taxon>
    </lineage>
</organism>
<name>A0AAI8YRU1_9PEZI</name>
<comment type="caution">
    <text evidence="1">The sequence shown here is derived from an EMBL/GenBank/DDBJ whole genome shotgun (WGS) entry which is preliminary data.</text>
</comment>
<sequence length="239" mass="27134">MYRSCGEPPLSLIDHIDDEAYTTSCMASCIDHDYLDRVWPNKETQSRARCNPRCRLLELPAELRIAIYEYALGEPFQLGVGGFYSKPNTGTPKVFGGDAVNAALQPSLTRVSRQLREESLPLFYRQNRVMLAIHYRKARGEVDEFLHVASRNGAVRANLCNVTIKHRFGILDFKGVIDLDLRNFRILTDLWYSSIPPMIAREVVQIVDKARGEQRKRPDELLVVETLRLLVEALGVSAS</sequence>
<protein>
    <submittedName>
        <fullName evidence="1">Uncharacterized protein</fullName>
    </submittedName>
</protein>